<feature type="region of interest" description="Disordered" evidence="1">
    <location>
        <begin position="1"/>
        <end position="29"/>
    </location>
</feature>
<gene>
    <name evidence="2" type="ORF">BLNAU_15907</name>
</gene>
<keyword evidence="3" id="KW-1185">Reference proteome</keyword>
<dbReference type="EMBL" id="JARBJD010000161">
    <property type="protein sequence ID" value="KAK2949181.1"/>
    <property type="molecule type" value="Genomic_DNA"/>
</dbReference>
<comment type="caution">
    <text evidence="2">The sequence shown here is derived from an EMBL/GenBank/DDBJ whole genome shotgun (WGS) entry which is preliminary data.</text>
</comment>
<feature type="compositionally biased region" description="Basic residues" evidence="1">
    <location>
        <begin position="7"/>
        <end position="20"/>
    </location>
</feature>
<sequence length="152" mass="17256">MQINQPRRCHQSVHRSRPTSKRCEGSPSYHRWDCSSPRPRLSCGSSFAFRFADCRQQLYVKIPSADRKTESTPDGTGIAHQGFSVRVEAEKEGEKELNKPYSPIKMNTLSSRSILLNPNNQVLFVLPESYARVAGLDCTNFSTMQSENIVKY</sequence>
<reference evidence="2 3" key="1">
    <citation type="journal article" date="2022" name="bioRxiv">
        <title>Genomics of Preaxostyla Flagellates Illuminates Evolutionary Transitions and the Path Towards Mitochondrial Loss.</title>
        <authorList>
            <person name="Novak L.V.F."/>
            <person name="Treitli S.C."/>
            <person name="Pyrih J."/>
            <person name="Halakuc P."/>
            <person name="Pipaliya S.V."/>
            <person name="Vacek V."/>
            <person name="Brzon O."/>
            <person name="Soukal P."/>
            <person name="Eme L."/>
            <person name="Dacks J.B."/>
            <person name="Karnkowska A."/>
            <person name="Elias M."/>
            <person name="Hampl V."/>
        </authorList>
    </citation>
    <scope>NUCLEOTIDE SEQUENCE [LARGE SCALE GENOMIC DNA]</scope>
    <source>
        <strain evidence="2">NAU3</strain>
        <tissue evidence="2">Gut</tissue>
    </source>
</reference>
<evidence type="ECO:0000313" key="2">
    <source>
        <dbReference type="EMBL" id="KAK2949181.1"/>
    </source>
</evidence>
<protein>
    <submittedName>
        <fullName evidence="2">Uncharacterized protein</fullName>
    </submittedName>
</protein>
<evidence type="ECO:0000256" key="1">
    <source>
        <dbReference type="SAM" id="MobiDB-lite"/>
    </source>
</evidence>
<dbReference type="Proteomes" id="UP001281761">
    <property type="component" value="Unassembled WGS sequence"/>
</dbReference>
<accession>A0ABQ9XFZ0</accession>
<proteinExistence type="predicted"/>
<name>A0ABQ9XFZ0_9EUKA</name>
<organism evidence="2 3">
    <name type="scientific">Blattamonas nauphoetae</name>
    <dbReference type="NCBI Taxonomy" id="2049346"/>
    <lineage>
        <taxon>Eukaryota</taxon>
        <taxon>Metamonada</taxon>
        <taxon>Preaxostyla</taxon>
        <taxon>Oxymonadida</taxon>
        <taxon>Blattamonas</taxon>
    </lineage>
</organism>
<evidence type="ECO:0000313" key="3">
    <source>
        <dbReference type="Proteomes" id="UP001281761"/>
    </source>
</evidence>